<keyword evidence="2" id="KW-1185">Reference proteome</keyword>
<organism evidence="1 2">
    <name type="scientific">Bacillus chungangensis</name>
    <dbReference type="NCBI Taxonomy" id="587633"/>
    <lineage>
        <taxon>Bacteria</taxon>
        <taxon>Bacillati</taxon>
        <taxon>Bacillota</taxon>
        <taxon>Bacilli</taxon>
        <taxon>Bacillales</taxon>
        <taxon>Bacillaceae</taxon>
        <taxon>Bacillus</taxon>
    </lineage>
</organism>
<dbReference type="Proteomes" id="UP001223586">
    <property type="component" value="Unassembled WGS sequence"/>
</dbReference>
<dbReference type="EMBL" id="JAUSTT010000015">
    <property type="protein sequence ID" value="MDQ0176757.1"/>
    <property type="molecule type" value="Genomic_DNA"/>
</dbReference>
<sequence>MFSTIVLVFRFFDQRALLNRQNLQFVSSQKKGTQNILKHAIKYVFEMNSRRHLVIVVKTTIT</sequence>
<dbReference type="RefSeq" id="WP_307230163.1">
    <property type="nucleotide sequence ID" value="NZ_JAUSTT010000015.1"/>
</dbReference>
<comment type="caution">
    <text evidence="1">The sequence shown here is derived from an EMBL/GenBank/DDBJ whole genome shotgun (WGS) entry which is preliminary data.</text>
</comment>
<reference evidence="1 2" key="1">
    <citation type="submission" date="2023-07" db="EMBL/GenBank/DDBJ databases">
        <title>Genomic Encyclopedia of Type Strains, Phase IV (KMG-IV): sequencing the most valuable type-strain genomes for metagenomic binning, comparative biology and taxonomic classification.</title>
        <authorList>
            <person name="Goeker M."/>
        </authorList>
    </citation>
    <scope>NUCLEOTIDE SEQUENCE [LARGE SCALE GENOMIC DNA]</scope>
    <source>
        <strain evidence="1 2">DSM 23837</strain>
    </source>
</reference>
<evidence type="ECO:0008006" key="3">
    <source>
        <dbReference type="Google" id="ProtNLM"/>
    </source>
</evidence>
<name>A0ABT9WU58_9BACI</name>
<accession>A0ABT9WU58</accession>
<proteinExistence type="predicted"/>
<protein>
    <recommendedName>
        <fullName evidence="3">Transposase</fullName>
    </recommendedName>
</protein>
<evidence type="ECO:0000313" key="1">
    <source>
        <dbReference type="EMBL" id="MDQ0176757.1"/>
    </source>
</evidence>
<evidence type="ECO:0000313" key="2">
    <source>
        <dbReference type="Proteomes" id="UP001223586"/>
    </source>
</evidence>
<gene>
    <name evidence="1" type="ORF">J2S08_002615</name>
</gene>